<feature type="compositionally biased region" description="Basic and acidic residues" evidence="1">
    <location>
        <begin position="160"/>
        <end position="178"/>
    </location>
</feature>
<accession>A0ABQ0GFD4</accession>
<name>A0ABQ0GFD4_9PEZI</name>
<dbReference type="RefSeq" id="XP_070918204.1">
    <property type="nucleotide sequence ID" value="XM_071062103.1"/>
</dbReference>
<keyword evidence="3" id="KW-1185">Reference proteome</keyword>
<protein>
    <submittedName>
        <fullName evidence="2">Uncharacterized protein</fullName>
    </submittedName>
</protein>
<dbReference type="EMBL" id="BAAFSV010000003">
    <property type="protein sequence ID" value="GAB1316473.1"/>
    <property type="molecule type" value="Genomic_DNA"/>
</dbReference>
<feature type="region of interest" description="Disordered" evidence="1">
    <location>
        <begin position="160"/>
        <end position="197"/>
    </location>
</feature>
<gene>
    <name evidence="2" type="ORF">MFIFM68171_06683</name>
</gene>
<dbReference type="GeneID" id="98177426"/>
<feature type="region of interest" description="Disordered" evidence="1">
    <location>
        <begin position="1"/>
        <end position="139"/>
    </location>
</feature>
<sequence>MSSSNLSSTHTVNRNSGRGGNSGYMPSVNMPSNNSMNSRSRSRASAMSSLSAVSSRHPSRAGDAPFSVSPASFASGRGSGPAGSRGGADFSRARSAASGNPFSSGSPPADFTRLVRQHRNSGHSDKKKKKKKKQVLRVDPDNLSTAAKIGIFLMGTTPQKLEKAARAGHEKRQRERDRRRMQRGGGDGGGVFGSFED</sequence>
<comment type="caution">
    <text evidence="2">The sequence shown here is derived from an EMBL/GenBank/DDBJ whole genome shotgun (WGS) entry which is preliminary data.</text>
</comment>
<feature type="compositionally biased region" description="Gly residues" evidence="1">
    <location>
        <begin position="183"/>
        <end position="197"/>
    </location>
</feature>
<feature type="compositionally biased region" description="Low complexity" evidence="1">
    <location>
        <begin position="64"/>
        <end position="76"/>
    </location>
</feature>
<evidence type="ECO:0000313" key="2">
    <source>
        <dbReference type="EMBL" id="GAB1316473.1"/>
    </source>
</evidence>
<feature type="compositionally biased region" description="Gly residues" evidence="1">
    <location>
        <begin position="77"/>
        <end position="86"/>
    </location>
</feature>
<dbReference type="Proteomes" id="UP001628179">
    <property type="component" value="Unassembled WGS sequence"/>
</dbReference>
<organism evidence="2 3">
    <name type="scientific">Madurella fahalii</name>
    <dbReference type="NCBI Taxonomy" id="1157608"/>
    <lineage>
        <taxon>Eukaryota</taxon>
        <taxon>Fungi</taxon>
        <taxon>Dikarya</taxon>
        <taxon>Ascomycota</taxon>
        <taxon>Pezizomycotina</taxon>
        <taxon>Sordariomycetes</taxon>
        <taxon>Sordariomycetidae</taxon>
        <taxon>Sordariales</taxon>
        <taxon>Sordariales incertae sedis</taxon>
        <taxon>Madurella</taxon>
    </lineage>
</organism>
<feature type="compositionally biased region" description="Polar residues" evidence="1">
    <location>
        <begin position="1"/>
        <end position="12"/>
    </location>
</feature>
<feature type="compositionally biased region" description="Basic residues" evidence="1">
    <location>
        <begin position="115"/>
        <end position="135"/>
    </location>
</feature>
<evidence type="ECO:0000256" key="1">
    <source>
        <dbReference type="SAM" id="MobiDB-lite"/>
    </source>
</evidence>
<proteinExistence type="predicted"/>
<evidence type="ECO:0000313" key="3">
    <source>
        <dbReference type="Proteomes" id="UP001628179"/>
    </source>
</evidence>
<reference evidence="2 3" key="1">
    <citation type="submission" date="2024-09" db="EMBL/GenBank/DDBJ databases">
        <title>Itraconazole resistance in Madurella fahalii resulting from another homologue of gene encoding cytochrome P450 14-alpha sterol demethylase (CYP51).</title>
        <authorList>
            <person name="Yoshioka I."/>
            <person name="Fahal A.H."/>
            <person name="Kaneko S."/>
            <person name="Yaguchi T."/>
        </authorList>
    </citation>
    <scope>NUCLEOTIDE SEQUENCE [LARGE SCALE GENOMIC DNA]</scope>
    <source>
        <strain evidence="2 3">IFM 68171</strain>
    </source>
</reference>
<feature type="compositionally biased region" description="Polar residues" evidence="1">
    <location>
        <begin position="97"/>
        <end position="106"/>
    </location>
</feature>
<feature type="compositionally biased region" description="Low complexity" evidence="1">
    <location>
        <begin position="23"/>
        <end position="56"/>
    </location>
</feature>